<keyword evidence="4" id="KW-1185">Reference proteome</keyword>
<dbReference type="GO" id="GO:0009307">
    <property type="term" value="P:DNA restriction-modification system"/>
    <property type="evidence" value="ECO:0007669"/>
    <property type="project" value="InterPro"/>
</dbReference>
<evidence type="ECO:0000313" key="4">
    <source>
        <dbReference type="Proteomes" id="UP000536640"/>
    </source>
</evidence>
<protein>
    <recommendedName>
        <fullName evidence="5">Restriction endonuclease</fullName>
    </recommendedName>
</protein>
<dbReference type="EMBL" id="JACHHW010000018">
    <property type="protein sequence ID" value="MBB5189253.1"/>
    <property type="molecule type" value="Genomic_DNA"/>
</dbReference>
<dbReference type="Pfam" id="PF06616">
    <property type="entry name" value="BsuBI_PstI_RE"/>
    <property type="match status" value="1"/>
</dbReference>
<dbReference type="GO" id="GO:0000287">
    <property type="term" value="F:magnesium ion binding"/>
    <property type="evidence" value="ECO:0007669"/>
    <property type="project" value="InterPro"/>
</dbReference>
<feature type="domain" description="BsuBI/PstI restriction endonuclease" evidence="1">
    <location>
        <begin position="187"/>
        <end position="350"/>
    </location>
</feature>
<evidence type="ECO:0000259" key="1">
    <source>
        <dbReference type="Pfam" id="PF06616"/>
    </source>
</evidence>
<accession>A0A840RA02</accession>
<dbReference type="Gene3D" id="3.40.1350.80">
    <property type="match status" value="1"/>
</dbReference>
<organism evidence="3 4">
    <name type="scientific">Zhongshania antarctica</name>
    <dbReference type="NCBI Taxonomy" id="641702"/>
    <lineage>
        <taxon>Bacteria</taxon>
        <taxon>Pseudomonadati</taxon>
        <taxon>Pseudomonadota</taxon>
        <taxon>Gammaproteobacteria</taxon>
        <taxon>Cellvibrionales</taxon>
        <taxon>Spongiibacteraceae</taxon>
        <taxon>Zhongshania</taxon>
    </lineage>
</organism>
<name>A0A840RA02_9GAMM</name>
<dbReference type="Pfam" id="PF17728">
    <property type="entry name" value="BsuBI_PstI_RE_N"/>
    <property type="match status" value="1"/>
</dbReference>
<dbReference type="InterPro" id="IPR009528">
    <property type="entry name" value="Restrct_endonuc_II_BsuBI_C"/>
</dbReference>
<sequence length="365" mass="41015">MIFPEVPSLALIAERLPKIFPEGTEHRNYLIREMAAKTLYVMFYAGAIEGSDLWVRPSQITDMTDDQAQLIDIESRKAWVKMMLSNKKKKSENPWYAANSREPIRDETIRTGLIPLQAVIVRQGIPTTSSKPTYALQKEFTELFAISLNGDGLNSAIELWQKRHLSKAAITRLKLMKSYGSDDFESIQITFPDGAIRKLEPGPSSLISKAVIEEFAPRFLKKPKVLWLSESGNKVVAQDEALAQALGLKIDPSRALPDIILVDLGNDSTGLEMLVLFTEVVASDGPINRQRKEILTTLATEAGFDPEHLAFLTAFIDRSSQPFKKSISELAWGSYAWFSSEPDYIIDLREHDESVKLTSLTKRKK</sequence>
<dbReference type="Gene3D" id="1.10.10.1820">
    <property type="entry name" value="BsuBI/PstI restriction endonuclease-like"/>
    <property type="match status" value="1"/>
</dbReference>
<feature type="domain" description="BsuBI/PstI restriction endonuclease HTH" evidence="2">
    <location>
        <begin position="12"/>
        <end position="169"/>
    </location>
</feature>
<reference evidence="3 4" key="1">
    <citation type="submission" date="2020-08" db="EMBL/GenBank/DDBJ databases">
        <title>Genomic Encyclopedia of Type Strains, Phase IV (KMG-IV): sequencing the most valuable type-strain genomes for metagenomic binning, comparative biology and taxonomic classification.</title>
        <authorList>
            <person name="Goeker M."/>
        </authorList>
    </citation>
    <scope>NUCLEOTIDE SEQUENCE [LARGE SCALE GENOMIC DNA]</scope>
    <source>
        <strain evidence="3 4">DSM 25701</strain>
    </source>
</reference>
<dbReference type="InterPro" id="IPR041962">
    <property type="entry name" value="BsuBI/PstI_N_sf"/>
</dbReference>
<gene>
    <name evidence="3" type="ORF">HNQ57_003556</name>
</gene>
<dbReference type="Proteomes" id="UP000536640">
    <property type="component" value="Unassembled WGS sequence"/>
</dbReference>
<proteinExistence type="predicted"/>
<dbReference type="GO" id="GO:0009036">
    <property type="term" value="F:type II site-specific deoxyribonuclease activity"/>
    <property type="evidence" value="ECO:0007669"/>
    <property type="project" value="InterPro"/>
</dbReference>
<dbReference type="InterPro" id="IPR041454">
    <property type="entry name" value="BsuBI/PstI_N"/>
</dbReference>
<dbReference type="AlphaFoldDB" id="A0A840RA02"/>
<dbReference type="RefSeq" id="WP_184465185.1">
    <property type="nucleotide sequence ID" value="NZ_JACHHW010000018.1"/>
</dbReference>
<dbReference type="GO" id="GO:0003677">
    <property type="term" value="F:DNA binding"/>
    <property type="evidence" value="ECO:0007669"/>
    <property type="project" value="InterPro"/>
</dbReference>
<evidence type="ECO:0008006" key="5">
    <source>
        <dbReference type="Google" id="ProtNLM"/>
    </source>
</evidence>
<dbReference type="InterPro" id="IPR041963">
    <property type="entry name" value="BsuBI/PstI_C_sf"/>
</dbReference>
<comment type="caution">
    <text evidence="3">The sequence shown here is derived from an EMBL/GenBank/DDBJ whole genome shotgun (WGS) entry which is preliminary data.</text>
</comment>
<evidence type="ECO:0000259" key="2">
    <source>
        <dbReference type="Pfam" id="PF17728"/>
    </source>
</evidence>
<evidence type="ECO:0000313" key="3">
    <source>
        <dbReference type="EMBL" id="MBB5189253.1"/>
    </source>
</evidence>